<proteinExistence type="predicted"/>
<dbReference type="Gene3D" id="3.40.30.10">
    <property type="entry name" value="Glutaredoxin"/>
    <property type="match status" value="1"/>
</dbReference>
<comment type="caution">
    <text evidence="1">The sequence shown here is derived from an EMBL/GenBank/DDBJ whole genome shotgun (WGS) entry which is preliminary data.</text>
</comment>
<accession>A0ABN2UQJ7</accession>
<dbReference type="InterPro" id="IPR036249">
    <property type="entry name" value="Thioredoxin-like_sf"/>
</dbReference>
<keyword evidence="2" id="KW-1185">Reference proteome</keyword>
<dbReference type="Proteomes" id="UP001500751">
    <property type="component" value="Unassembled WGS sequence"/>
</dbReference>
<dbReference type="RefSeq" id="WP_344668094.1">
    <property type="nucleotide sequence ID" value="NZ_BAAAQN010000031.1"/>
</dbReference>
<dbReference type="EMBL" id="BAAAQN010000031">
    <property type="protein sequence ID" value="GAA2041599.1"/>
    <property type="molecule type" value="Genomic_DNA"/>
</dbReference>
<gene>
    <name evidence="1" type="ORF">GCM10009839_50110</name>
</gene>
<name>A0ABN2UQJ7_9ACTN</name>
<evidence type="ECO:0000313" key="1">
    <source>
        <dbReference type="EMBL" id="GAA2041599.1"/>
    </source>
</evidence>
<organism evidence="1 2">
    <name type="scientific">Catenulispora yoronensis</name>
    <dbReference type="NCBI Taxonomy" id="450799"/>
    <lineage>
        <taxon>Bacteria</taxon>
        <taxon>Bacillati</taxon>
        <taxon>Actinomycetota</taxon>
        <taxon>Actinomycetes</taxon>
        <taxon>Catenulisporales</taxon>
        <taxon>Catenulisporaceae</taxon>
        <taxon>Catenulispora</taxon>
    </lineage>
</organism>
<dbReference type="SUPFAM" id="SSF52833">
    <property type="entry name" value="Thioredoxin-like"/>
    <property type="match status" value="1"/>
</dbReference>
<evidence type="ECO:0008006" key="3">
    <source>
        <dbReference type="Google" id="ProtNLM"/>
    </source>
</evidence>
<reference evidence="1 2" key="1">
    <citation type="journal article" date="2019" name="Int. J. Syst. Evol. Microbiol.">
        <title>The Global Catalogue of Microorganisms (GCM) 10K type strain sequencing project: providing services to taxonomists for standard genome sequencing and annotation.</title>
        <authorList>
            <consortium name="The Broad Institute Genomics Platform"/>
            <consortium name="The Broad Institute Genome Sequencing Center for Infectious Disease"/>
            <person name="Wu L."/>
            <person name="Ma J."/>
        </authorList>
    </citation>
    <scope>NUCLEOTIDE SEQUENCE [LARGE SCALE GENOMIC DNA]</scope>
    <source>
        <strain evidence="1 2">JCM 16014</strain>
    </source>
</reference>
<evidence type="ECO:0000313" key="2">
    <source>
        <dbReference type="Proteomes" id="UP001500751"/>
    </source>
</evidence>
<protein>
    <recommendedName>
        <fullName evidence="3">Thioredoxin domain-containing protein</fullName>
    </recommendedName>
</protein>
<sequence>MAYLSAAVALVGVLCLLDLLLTAGVIRRLRQHTQLLDAQMAGRPPLRPGPGHQVDDFAAADLARRPVERDQLTAGTLVGFFTTDCAPCKELLPRFVDHVAGLGVDPDDVVAVLAAPTAPTAPTTPAADEAMIAQLSSVARVVVQAPDGPMVRAFDLSGFPTLVRMGPDGTVEAAGASLDAIRPRPTLVPASAS</sequence>